<gene>
    <name evidence="1" type="ORF">Xish_00867</name>
</gene>
<dbReference type="EMBL" id="NJAK01000001">
    <property type="protein sequence ID" value="PHM61726.1"/>
    <property type="molecule type" value="Genomic_DNA"/>
</dbReference>
<accession>A0A2D0KE79</accession>
<dbReference type="Proteomes" id="UP000222168">
    <property type="component" value="Unassembled WGS sequence"/>
</dbReference>
<comment type="caution">
    <text evidence="1">The sequence shown here is derived from an EMBL/GenBank/DDBJ whole genome shotgun (WGS) entry which is preliminary data.</text>
</comment>
<dbReference type="AlphaFoldDB" id="A0A2D0KE79"/>
<name>A0A2D0KE79_9GAMM</name>
<evidence type="ECO:0000313" key="1">
    <source>
        <dbReference type="EMBL" id="PHM61726.1"/>
    </source>
</evidence>
<keyword evidence="2" id="KW-1185">Reference proteome</keyword>
<organism evidence="1 2">
    <name type="scientific">Xenorhabdus ishibashii</name>
    <dbReference type="NCBI Taxonomy" id="1034471"/>
    <lineage>
        <taxon>Bacteria</taxon>
        <taxon>Pseudomonadati</taxon>
        <taxon>Pseudomonadota</taxon>
        <taxon>Gammaproteobacteria</taxon>
        <taxon>Enterobacterales</taxon>
        <taxon>Morganellaceae</taxon>
        <taxon>Xenorhabdus</taxon>
    </lineage>
</organism>
<reference evidence="1 2" key="1">
    <citation type="journal article" date="2017" name="Nat. Microbiol.">
        <title>Natural product diversity associated with the nematode symbionts Photorhabdus and Xenorhabdus.</title>
        <authorList>
            <person name="Tobias N.J."/>
            <person name="Wolff H."/>
            <person name="Djahanschiri B."/>
            <person name="Grundmann F."/>
            <person name="Kronenwerth M."/>
            <person name="Shi Y.M."/>
            <person name="Simonyi S."/>
            <person name="Grun P."/>
            <person name="Shapiro-Ilan D."/>
            <person name="Pidot S.J."/>
            <person name="Stinear T.P."/>
            <person name="Ebersberger I."/>
            <person name="Bode H.B."/>
        </authorList>
    </citation>
    <scope>NUCLEOTIDE SEQUENCE [LARGE SCALE GENOMIC DNA]</scope>
    <source>
        <strain evidence="1 2">DSM 22670</strain>
    </source>
</reference>
<sequence>MVILPPIPRNERRMMKKIAQKTNDKKYAIRILTRCSTFRVS</sequence>
<protein>
    <submittedName>
        <fullName evidence="1">Integrase</fullName>
    </submittedName>
</protein>
<proteinExistence type="predicted"/>
<evidence type="ECO:0000313" key="2">
    <source>
        <dbReference type="Proteomes" id="UP000222168"/>
    </source>
</evidence>